<accession>A0AAQ3KVH6</accession>
<gene>
    <name evidence="1" type="ORF">Cni_G24056</name>
</gene>
<name>A0AAQ3KVH6_9LILI</name>
<reference evidence="1 2" key="1">
    <citation type="submission" date="2023-10" db="EMBL/GenBank/DDBJ databases">
        <title>Chromosome-scale genome assembly provides insights into flower coloration mechanisms of Canna indica.</title>
        <authorList>
            <person name="Li C."/>
        </authorList>
    </citation>
    <scope>NUCLEOTIDE SEQUENCE [LARGE SCALE GENOMIC DNA]</scope>
    <source>
        <tissue evidence="1">Flower</tissue>
    </source>
</reference>
<protein>
    <submittedName>
        <fullName evidence="1">Uncharacterized protein</fullName>
    </submittedName>
</protein>
<sequence>MARNAGSALFVVDRDRSQPRTGIWRRNLGSNKGKNGVHSTLLVVVVTVFFSSSSSSSPFESRVTLCEKVTLVCVNAMIDGTPSHCAVRPSSQCLLT</sequence>
<evidence type="ECO:0000313" key="2">
    <source>
        <dbReference type="Proteomes" id="UP001327560"/>
    </source>
</evidence>
<proteinExistence type="predicted"/>
<dbReference type="EMBL" id="CP136896">
    <property type="protein sequence ID" value="WOL15275.1"/>
    <property type="molecule type" value="Genomic_DNA"/>
</dbReference>
<keyword evidence="2" id="KW-1185">Reference proteome</keyword>
<dbReference type="AlphaFoldDB" id="A0AAQ3KVH6"/>
<organism evidence="1 2">
    <name type="scientific">Canna indica</name>
    <name type="common">Indian-shot</name>
    <dbReference type="NCBI Taxonomy" id="4628"/>
    <lineage>
        <taxon>Eukaryota</taxon>
        <taxon>Viridiplantae</taxon>
        <taxon>Streptophyta</taxon>
        <taxon>Embryophyta</taxon>
        <taxon>Tracheophyta</taxon>
        <taxon>Spermatophyta</taxon>
        <taxon>Magnoliopsida</taxon>
        <taxon>Liliopsida</taxon>
        <taxon>Zingiberales</taxon>
        <taxon>Cannaceae</taxon>
        <taxon>Canna</taxon>
    </lineage>
</organism>
<dbReference type="Proteomes" id="UP001327560">
    <property type="component" value="Chromosome 7"/>
</dbReference>
<evidence type="ECO:0000313" key="1">
    <source>
        <dbReference type="EMBL" id="WOL15275.1"/>
    </source>
</evidence>